<evidence type="ECO:0000256" key="1">
    <source>
        <dbReference type="SAM" id="MobiDB-lite"/>
    </source>
</evidence>
<keyword evidence="5" id="KW-1185">Reference proteome</keyword>
<dbReference type="NCBIfam" id="TIGR04215">
    <property type="entry name" value="choice_anch_A"/>
    <property type="match status" value="1"/>
</dbReference>
<dbReference type="GeneID" id="75918769"/>
<reference evidence="4" key="2">
    <citation type="journal article" date="2022" name="Proc. Natl. Acad. Sci. U.S.A.">
        <title>Diploid-dominant life cycles characterize the early evolution of Fungi.</title>
        <authorList>
            <person name="Amses K.R."/>
            <person name="Simmons D.R."/>
            <person name="Longcore J.E."/>
            <person name="Mondo S.J."/>
            <person name="Seto K."/>
            <person name="Jeronimo G.H."/>
            <person name="Bonds A.E."/>
            <person name="Quandt C.A."/>
            <person name="Davis W.J."/>
            <person name="Chang Y."/>
            <person name="Federici B.A."/>
            <person name="Kuo A."/>
            <person name="LaButti K."/>
            <person name="Pangilinan J."/>
            <person name="Andreopoulos W."/>
            <person name="Tritt A."/>
            <person name="Riley R."/>
            <person name="Hundley H."/>
            <person name="Johnson J."/>
            <person name="Lipzen A."/>
            <person name="Barry K."/>
            <person name="Lang B.F."/>
            <person name="Cuomo C.A."/>
            <person name="Buchler N.E."/>
            <person name="Grigoriev I.V."/>
            <person name="Spatafora J.W."/>
            <person name="Stajich J.E."/>
            <person name="James T.Y."/>
        </authorList>
    </citation>
    <scope>NUCLEOTIDE SEQUENCE</scope>
    <source>
        <strain evidence="4">AG</strain>
    </source>
</reference>
<dbReference type="Proteomes" id="UP001206595">
    <property type="component" value="Unassembled WGS sequence"/>
</dbReference>
<feature type="compositionally biased region" description="Basic and acidic residues" evidence="1">
    <location>
        <begin position="451"/>
        <end position="514"/>
    </location>
</feature>
<dbReference type="Pfam" id="PF20597">
    <property type="entry name" value="pAdhesive_15"/>
    <property type="match status" value="1"/>
</dbReference>
<sequence>MLQITSIVLALCLLQYAEAGKFITVPFRNCTVTSPQSFRERLEEDRNALSCVAVTPLSKLNSGLPFCECTYDGEGTITKLLEFNAIVFGDFTTFGGQDILGRLAVQGNFNAPNYVVNANTQPTCYGENTVPWDELALAVGGDILSIDTDVHGHWWTGGSGAGLQLNEGCDSPANVDTPFPFDAVRSDVLTLSQKMATQVPDLLLQEDGDLTYYEDLSTNCYHVMTLTPCQLNPLICLLLAQHSSPKAILLGIGNWNGPSDPYPTDGKTVIINVPVYDGTTYEISTNQPSQGANSCKIIWNFYPVDATGAYLSTGSFTIIRHTGSPFTGVVIAPLGDIIDGSSSVFEGRFYAKSYMWEHLNGVEIHDTPPCDNYHFCLPDVQSTSATGRPTNVVPNVVSSTVQPSITTVSSSIQTLTASVPFSSGSISFDSSEGVVRSTTTAPAPVTTNDANNHHTHTDNDNDYHHDWHHKDKDDDKDWHKKDDDKDWHKKDGDKDHDKGYYKEGHHKDYYGGKY</sequence>
<dbReference type="InterPro" id="IPR026588">
    <property type="entry name" value="Choice_anch_A"/>
</dbReference>
<proteinExistence type="predicted"/>
<protein>
    <recommendedName>
        <fullName evidence="3">Choice-of-anchor A domain-containing protein</fullName>
    </recommendedName>
</protein>
<feature type="domain" description="Choice-of-anchor A" evidence="3">
    <location>
        <begin position="82"/>
        <end position="365"/>
    </location>
</feature>
<evidence type="ECO:0000259" key="3">
    <source>
        <dbReference type="Pfam" id="PF20597"/>
    </source>
</evidence>
<evidence type="ECO:0000313" key="4">
    <source>
        <dbReference type="EMBL" id="KAI8577793.1"/>
    </source>
</evidence>
<organism evidence="4 5">
    <name type="scientific">Umbelopsis ramanniana AG</name>
    <dbReference type="NCBI Taxonomy" id="1314678"/>
    <lineage>
        <taxon>Eukaryota</taxon>
        <taxon>Fungi</taxon>
        <taxon>Fungi incertae sedis</taxon>
        <taxon>Mucoromycota</taxon>
        <taxon>Mucoromycotina</taxon>
        <taxon>Umbelopsidomycetes</taxon>
        <taxon>Umbelopsidales</taxon>
        <taxon>Umbelopsidaceae</taxon>
        <taxon>Umbelopsis</taxon>
    </lineage>
</organism>
<feature type="chain" id="PRO_5042059724" description="Choice-of-anchor A domain-containing protein" evidence="2">
    <location>
        <begin position="20"/>
        <end position="514"/>
    </location>
</feature>
<feature type="compositionally biased region" description="Polar residues" evidence="1">
    <location>
        <begin position="436"/>
        <end position="450"/>
    </location>
</feature>
<gene>
    <name evidence="4" type="ORF">K450DRAFT_282252</name>
</gene>
<keyword evidence="2" id="KW-0732">Signal</keyword>
<evidence type="ECO:0000256" key="2">
    <source>
        <dbReference type="SAM" id="SignalP"/>
    </source>
</evidence>
<feature type="region of interest" description="Disordered" evidence="1">
    <location>
        <begin position="428"/>
        <end position="514"/>
    </location>
</feature>
<dbReference type="EMBL" id="MU620936">
    <property type="protein sequence ID" value="KAI8577793.1"/>
    <property type="molecule type" value="Genomic_DNA"/>
</dbReference>
<accession>A0AAD5E606</accession>
<feature type="signal peptide" evidence="2">
    <location>
        <begin position="1"/>
        <end position="19"/>
    </location>
</feature>
<dbReference type="RefSeq" id="XP_051442797.1">
    <property type="nucleotide sequence ID" value="XM_051593427.1"/>
</dbReference>
<comment type="caution">
    <text evidence="4">The sequence shown here is derived from an EMBL/GenBank/DDBJ whole genome shotgun (WGS) entry which is preliminary data.</text>
</comment>
<dbReference type="AlphaFoldDB" id="A0AAD5E606"/>
<name>A0AAD5E606_UMBRA</name>
<evidence type="ECO:0000313" key="5">
    <source>
        <dbReference type="Proteomes" id="UP001206595"/>
    </source>
</evidence>
<reference evidence="4" key="1">
    <citation type="submission" date="2021-06" db="EMBL/GenBank/DDBJ databases">
        <authorList>
            <consortium name="DOE Joint Genome Institute"/>
            <person name="Mondo S.J."/>
            <person name="Amses K.R."/>
            <person name="Simmons D.R."/>
            <person name="Longcore J.E."/>
            <person name="Seto K."/>
            <person name="Alves G.H."/>
            <person name="Bonds A.E."/>
            <person name="Quandt C.A."/>
            <person name="Davis W.J."/>
            <person name="Chang Y."/>
            <person name="Letcher P.M."/>
            <person name="Powell M.J."/>
            <person name="Kuo A."/>
            <person name="Labutti K."/>
            <person name="Pangilinan J."/>
            <person name="Andreopoulos W."/>
            <person name="Tritt A."/>
            <person name="Riley R."/>
            <person name="Hundley H."/>
            <person name="Johnson J."/>
            <person name="Lipzen A."/>
            <person name="Barry K."/>
            <person name="Berbee M.L."/>
            <person name="Buchler N.E."/>
            <person name="Grigoriev I.V."/>
            <person name="Spatafora J.W."/>
            <person name="Stajich J.E."/>
            <person name="James T.Y."/>
        </authorList>
    </citation>
    <scope>NUCLEOTIDE SEQUENCE</scope>
    <source>
        <strain evidence="4">AG</strain>
    </source>
</reference>